<keyword evidence="3" id="KW-1185">Reference proteome</keyword>
<dbReference type="Proteomes" id="UP000215884">
    <property type="component" value="Chromosome"/>
</dbReference>
<evidence type="ECO:0000313" key="3">
    <source>
        <dbReference type="Proteomes" id="UP000215884"/>
    </source>
</evidence>
<sequence length="77" mass="8457">MAILGGLASDLRSVVEVRHDASVMRRIPRSRVRTARLAANRDARLGRSRIWALVGKVLVTKSLVVKALTVKALGRIK</sequence>
<dbReference type="EMBL" id="CP029426">
    <property type="protein sequence ID" value="AWM04416.1"/>
    <property type="molecule type" value="Genomic_DNA"/>
</dbReference>
<reference evidence="2 3" key="2">
    <citation type="journal article" date="2019" name="Int. J. Syst. Evol. Microbiol.">
        <title>Description and complete genome sequence of Bradyrhizobium amphicarpaeae sp. nov., harbouring photosystem and nitrogen-fixation genes.</title>
        <authorList>
            <person name="Bromfield E.S.P."/>
            <person name="Cloutier S."/>
            <person name="Nguyen H.D.T."/>
        </authorList>
    </citation>
    <scope>NUCLEOTIDE SEQUENCE [LARGE SCALE GENOMIC DNA]</scope>
    <source>
        <strain evidence="2 3">39S1MB</strain>
    </source>
</reference>
<dbReference type="EMBL" id="CP029426">
    <property type="protein sequence ID" value="AWM04399.1"/>
    <property type="molecule type" value="Genomic_DNA"/>
</dbReference>
<accession>A0A2U8Q2P5</accession>
<evidence type="ECO:0000313" key="1">
    <source>
        <dbReference type="EMBL" id="AWM04399.1"/>
    </source>
</evidence>
<gene>
    <name evidence="2" type="ORF">CIT40_00010</name>
    <name evidence="1" type="ORF">CIT40_33080</name>
</gene>
<organism evidence="2 3">
    <name type="scientific">Bradyrhizobium amphicarpaeae</name>
    <dbReference type="NCBI Taxonomy" id="1404768"/>
    <lineage>
        <taxon>Bacteria</taxon>
        <taxon>Pseudomonadati</taxon>
        <taxon>Pseudomonadota</taxon>
        <taxon>Alphaproteobacteria</taxon>
        <taxon>Hyphomicrobiales</taxon>
        <taxon>Nitrobacteraceae</taxon>
        <taxon>Bradyrhizobium</taxon>
    </lineage>
</organism>
<evidence type="ECO:0000313" key="2">
    <source>
        <dbReference type="EMBL" id="AWM04416.1"/>
    </source>
</evidence>
<reference evidence="2 3" key="1">
    <citation type="journal article" date="2017" name="Syst. Appl. Microbiol.">
        <title>Soybeans inoculated with root zone soils of Canadian native legumes harbour diverse and novel Bradyrhizobium spp. that possess agricultural potential.</title>
        <authorList>
            <person name="Bromfield E.S.P."/>
            <person name="Cloutier S."/>
            <person name="Tambong J.T."/>
            <person name="Tran Thi T.V."/>
        </authorList>
    </citation>
    <scope>NUCLEOTIDE SEQUENCE [LARGE SCALE GENOMIC DNA]</scope>
    <source>
        <strain evidence="2 3">39S1MB</strain>
    </source>
</reference>
<protein>
    <submittedName>
        <fullName evidence="2">Uncharacterized protein</fullName>
    </submittedName>
</protein>
<dbReference type="AlphaFoldDB" id="A0A2U8Q2P5"/>
<proteinExistence type="predicted"/>
<name>A0A2U8Q2P5_9BRAD</name>